<keyword evidence="3" id="KW-1185">Reference proteome</keyword>
<gene>
    <name evidence="2" type="ORF">PBY51_008220</name>
</gene>
<proteinExistence type="predicted"/>
<reference evidence="2 3" key="2">
    <citation type="journal article" date="2023" name="Mol. Biol. Evol.">
        <title>Genomics of Secondarily Temperate Adaptation in the Only Non-Antarctic Icefish.</title>
        <authorList>
            <person name="Rivera-Colon A.G."/>
            <person name="Rayamajhi N."/>
            <person name="Minhas B.F."/>
            <person name="Madrigal G."/>
            <person name="Bilyk K.T."/>
            <person name="Yoon V."/>
            <person name="Hune M."/>
            <person name="Gregory S."/>
            <person name="Cheng C.H.C."/>
            <person name="Catchen J.M."/>
        </authorList>
    </citation>
    <scope>NUCLEOTIDE SEQUENCE [LARGE SCALE GENOMIC DNA]</scope>
    <source>
        <strain evidence="2">JMC-PN-2008</strain>
    </source>
</reference>
<feature type="region of interest" description="Disordered" evidence="1">
    <location>
        <begin position="1"/>
        <end position="22"/>
    </location>
</feature>
<evidence type="ECO:0000313" key="2">
    <source>
        <dbReference type="EMBL" id="KAK5856637.1"/>
    </source>
</evidence>
<protein>
    <submittedName>
        <fullName evidence="2">Uncharacterized protein</fullName>
    </submittedName>
</protein>
<dbReference type="Proteomes" id="UP001346869">
    <property type="component" value="Unassembled WGS sequence"/>
</dbReference>
<dbReference type="EMBL" id="JAUZQC010000017">
    <property type="protein sequence ID" value="KAK5856637.1"/>
    <property type="molecule type" value="Genomic_DNA"/>
</dbReference>
<evidence type="ECO:0000313" key="3">
    <source>
        <dbReference type="Proteomes" id="UP001346869"/>
    </source>
</evidence>
<name>A0AAN7X7W0_ELEMC</name>
<sequence>MHVSKPKARGTTPPRDQADWTTVVPGSVSHTTEPMREQEAVSNVNPDNNNTAQLSTFVSMQARKDVIGNLMGSRPGEC</sequence>
<organism evidence="2 3">
    <name type="scientific">Eleginops maclovinus</name>
    <name type="common">Patagonian blennie</name>
    <name type="synonym">Eleginus maclovinus</name>
    <dbReference type="NCBI Taxonomy" id="56733"/>
    <lineage>
        <taxon>Eukaryota</taxon>
        <taxon>Metazoa</taxon>
        <taxon>Chordata</taxon>
        <taxon>Craniata</taxon>
        <taxon>Vertebrata</taxon>
        <taxon>Euteleostomi</taxon>
        <taxon>Actinopterygii</taxon>
        <taxon>Neopterygii</taxon>
        <taxon>Teleostei</taxon>
        <taxon>Neoteleostei</taxon>
        <taxon>Acanthomorphata</taxon>
        <taxon>Eupercaria</taxon>
        <taxon>Perciformes</taxon>
        <taxon>Notothenioidei</taxon>
        <taxon>Eleginopidae</taxon>
        <taxon>Eleginops</taxon>
    </lineage>
</organism>
<dbReference type="AlphaFoldDB" id="A0AAN7X7W0"/>
<comment type="caution">
    <text evidence="2">The sequence shown here is derived from an EMBL/GenBank/DDBJ whole genome shotgun (WGS) entry which is preliminary data.</text>
</comment>
<accession>A0AAN7X7W0</accession>
<evidence type="ECO:0000256" key="1">
    <source>
        <dbReference type="SAM" id="MobiDB-lite"/>
    </source>
</evidence>
<reference evidence="2 3" key="1">
    <citation type="journal article" date="2023" name="Genes (Basel)">
        <title>Chromosome-Level Genome Assembly and Circadian Gene Repertoire of the Patagonia Blennie Eleginops maclovinus-The Closest Ancestral Proxy of Antarctic Cryonotothenioids.</title>
        <authorList>
            <person name="Cheng C.C."/>
            <person name="Rivera-Colon A.G."/>
            <person name="Minhas B.F."/>
            <person name="Wilson L."/>
            <person name="Rayamajhi N."/>
            <person name="Vargas-Chacoff L."/>
            <person name="Catchen J.M."/>
        </authorList>
    </citation>
    <scope>NUCLEOTIDE SEQUENCE [LARGE SCALE GENOMIC DNA]</scope>
    <source>
        <strain evidence="2">JMC-PN-2008</strain>
    </source>
</reference>